<evidence type="ECO:0000256" key="1">
    <source>
        <dbReference type="ARBA" id="ARBA00004141"/>
    </source>
</evidence>
<dbReference type="Proteomes" id="UP001237642">
    <property type="component" value="Unassembled WGS sequence"/>
</dbReference>
<dbReference type="EMBL" id="JAUIZM010000003">
    <property type="protein sequence ID" value="KAK1391925.1"/>
    <property type="molecule type" value="Genomic_DNA"/>
</dbReference>
<keyword evidence="8" id="KW-1185">Reference proteome</keyword>
<dbReference type="Pfam" id="PF05078">
    <property type="entry name" value="DUF679"/>
    <property type="match status" value="1"/>
</dbReference>
<dbReference type="PANTHER" id="PTHR31621">
    <property type="entry name" value="PROTEIN DMP3"/>
    <property type="match status" value="1"/>
</dbReference>
<accession>A0AAD8IU59</accession>
<feature type="transmembrane region" description="Helical" evidence="6">
    <location>
        <begin position="48"/>
        <end position="67"/>
    </location>
</feature>
<name>A0AAD8IU59_9APIA</name>
<evidence type="ECO:0000256" key="3">
    <source>
        <dbReference type="ARBA" id="ARBA00022692"/>
    </source>
</evidence>
<dbReference type="PANTHER" id="PTHR31621:SF37">
    <property type="entry name" value="OS01G0882400 PROTEIN"/>
    <property type="match status" value="1"/>
</dbReference>
<dbReference type="GO" id="GO:0010256">
    <property type="term" value="P:endomembrane system organization"/>
    <property type="evidence" value="ECO:0007669"/>
    <property type="project" value="TreeGrafter"/>
</dbReference>
<evidence type="ECO:0000256" key="4">
    <source>
        <dbReference type="ARBA" id="ARBA00022989"/>
    </source>
</evidence>
<feature type="transmembrane region" description="Helical" evidence="6">
    <location>
        <begin position="141"/>
        <end position="163"/>
    </location>
</feature>
<protein>
    <submittedName>
        <fullName evidence="7">Uncharacterized protein</fullName>
    </submittedName>
</protein>
<sequence length="214" mass="23768">MQNSFFENLIETGEAEEDDFFPNYDQVEDDESHATCVLNVILSGAARLNALLPTAIILTFTLLHPLITNDGQCTSLKRGIMGCFLALNAASCLLFSITDSFRTATGRLYFGVATVNGIWTICAGHVKPCEPSDYRLKWPDLFYSLLSLLAFLTFAAAHSDVLSCYNVDLPRKIKMYVPLVVGFLISALFVFSPSTRKGIGYPFMLQNDVFYCNN</sequence>
<keyword evidence="5 6" id="KW-0472">Membrane</keyword>
<dbReference type="GO" id="GO:0016020">
    <property type="term" value="C:membrane"/>
    <property type="evidence" value="ECO:0007669"/>
    <property type="project" value="UniProtKB-SubCell"/>
</dbReference>
<evidence type="ECO:0000313" key="8">
    <source>
        <dbReference type="Proteomes" id="UP001237642"/>
    </source>
</evidence>
<reference evidence="7" key="2">
    <citation type="submission" date="2023-05" db="EMBL/GenBank/DDBJ databases">
        <authorList>
            <person name="Schelkunov M.I."/>
        </authorList>
    </citation>
    <scope>NUCLEOTIDE SEQUENCE</scope>
    <source>
        <strain evidence="7">Hsosn_3</strain>
        <tissue evidence="7">Leaf</tissue>
    </source>
</reference>
<dbReference type="InterPro" id="IPR007770">
    <property type="entry name" value="DMP"/>
</dbReference>
<dbReference type="AlphaFoldDB" id="A0AAD8IU59"/>
<reference evidence="7" key="1">
    <citation type="submission" date="2023-02" db="EMBL/GenBank/DDBJ databases">
        <title>Genome of toxic invasive species Heracleum sosnowskyi carries increased number of genes despite the absence of recent whole-genome duplications.</title>
        <authorList>
            <person name="Schelkunov M."/>
            <person name="Shtratnikova V."/>
            <person name="Makarenko M."/>
            <person name="Klepikova A."/>
            <person name="Omelchenko D."/>
            <person name="Novikova G."/>
            <person name="Obukhova E."/>
            <person name="Bogdanov V."/>
            <person name="Penin A."/>
            <person name="Logacheva M."/>
        </authorList>
    </citation>
    <scope>NUCLEOTIDE SEQUENCE</scope>
    <source>
        <strain evidence="7">Hsosn_3</strain>
        <tissue evidence="7">Leaf</tissue>
    </source>
</reference>
<feature type="transmembrane region" description="Helical" evidence="6">
    <location>
        <begin position="175"/>
        <end position="194"/>
    </location>
</feature>
<keyword evidence="3 6" id="KW-0812">Transmembrane</keyword>
<dbReference type="GO" id="GO:0005737">
    <property type="term" value="C:cytoplasm"/>
    <property type="evidence" value="ECO:0007669"/>
    <property type="project" value="UniProtKB-ARBA"/>
</dbReference>
<comment type="similarity">
    <text evidence="2">Belongs to the plant DMP1 protein family.</text>
</comment>
<feature type="transmembrane region" description="Helical" evidence="6">
    <location>
        <begin position="108"/>
        <end position="126"/>
    </location>
</feature>
<evidence type="ECO:0000256" key="6">
    <source>
        <dbReference type="SAM" id="Phobius"/>
    </source>
</evidence>
<organism evidence="7 8">
    <name type="scientific">Heracleum sosnowskyi</name>
    <dbReference type="NCBI Taxonomy" id="360622"/>
    <lineage>
        <taxon>Eukaryota</taxon>
        <taxon>Viridiplantae</taxon>
        <taxon>Streptophyta</taxon>
        <taxon>Embryophyta</taxon>
        <taxon>Tracheophyta</taxon>
        <taxon>Spermatophyta</taxon>
        <taxon>Magnoliopsida</taxon>
        <taxon>eudicotyledons</taxon>
        <taxon>Gunneridae</taxon>
        <taxon>Pentapetalae</taxon>
        <taxon>asterids</taxon>
        <taxon>campanulids</taxon>
        <taxon>Apiales</taxon>
        <taxon>Apiaceae</taxon>
        <taxon>Apioideae</taxon>
        <taxon>apioid superclade</taxon>
        <taxon>Tordylieae</taxon>
        <taxon>Tordyliinae</taxon>
        <taxon>Heracleum</taxon>
    </lineage>
</organism>
<evidence type="ECO:0000313" key="7">
    <source>
        <dbReference type="EMBL" id="KAK1391925.1"/>
    </source>
</evidence>
<comment type="subcellular location">
    <subcellularLocation>
        <location evidence="1">Membrane</location>
        <topology evidence="1">Multi-pass membrane protein</topology>
    </subcellularLocation>
</comment>
<feature type="transmembrane region" description="Helical" evidence="6">
    <location>
        <begin position="79"/>
        <end position="96"/>
    </location>
</feature>
<comment type="caution">
    <text evidence="7">The sequence shown here is derived from an EMBL/GenBank/DDBJ whole genome shotgun (WGS) entry which is preliminary data.</text>
</comment>
<evidence type="ECO:0000256" key="2">
    <source>
        <dbReference type="ARBA" id="ARBA00008707"/>
    </source>
</evidence>
<evidence type="ECO:0000256" key="5">
    <source>
        <dbReference type="ARBA" id="ARBA00023136"/>
    </source>
</evidence>
<gene>
    <name evidence="7" type="ORF">POM88_010981</name>
</gene>
<keyword evidence="4 6" id="KW-1133">Transmembrane helix</keyword>
<proteinExistence type="inferred from homology"/>